<evidence type="ECO:0000313" key="1">
    <source>
        <dbReference type="EMBL" id="RRT44709.1"/>
    </source>
</evidence>
<protein>
    <submittedName>
        <fullName evidence="1">Uncharacterized protein</fullName>
    </submittedName>
</protein>
<comment type="caution">
    <text evidence="1">The sequence shown here is derived from an EMBL/GenBank/DDBJ whole genome shotgun (WGS) entry which is preliminary data.</text>
</comment>
<sequence length="171" mass="19008">MNLDRFPSIRRVGVCIHPFVLNLDSVKVAHAPVAVTRKSDVGPSSGNADQVRRWVGKRVWRSNFLILRGPVTEMHAIGTLNMPSPRGVIKPCDVVRPTFGSGRRTPTAVGDRAGHVFLAVNATPRSFNRLTTPPTLLMAYRSHLPLCGPHVPRIRKQVDEQVALINRKHYI</sequence>
<evidence type="ECO:0000313" key="2">
    <source>
        <dbReference type="Proteomes" id="UP000287651"/>
    </source>
</evidence>
<dbReference type="AlphaFoldDB" id="A0A426XYY6"/>
<name>A0A426XYY6_ENSVE</name>
<dbReference type="EMBL" id="AMZH03016300">
    <property type="protein sequence ID" value="RRT44709.1"/>
    <property type="molecule type" value="Genomic_DNA"/>
</dbReference>
<accession>A0A426XYY6</accession>
<reference evidence="1 2" key="1">
    <citation type="journal article" date="2014" name="Agronomy (Basel)">
        <title>A Draft Genome Sequence for Ensete ventricosum, the Drought-Tolerant Tree Against Hunger.</title>
        <authorList>
            <person name="Harrison J."/>
            <person name="Moore K.A."/>
            <person name="Paszkiewicz K."/>
            <person name="Jones T."/>
            <person name="Grant M."/>
            <person name="Ambacheew D."/>
            <person name="Muzemil S."/>
            <person name="Studholme D.J."/>
        </authorList>
    </citation>
    <scope>NUCLEOTIDE SEQUENCE [LARGE SCALE GENOMIC DNA]</scope>
</reference>
<organism evidence="1 2">
    <name type="scientific">Ensete ventricosum</name>
    <name type="common">Abyssinian banana</name>
    <name type="synonym">Musa ensete</name>
    <dbReference type="NCBI Taxonomy" id="4639"/>
    <lineage>
        <taxon>Eukaryota</taxon>
        <taxon>Viridiplantae</taxon>
        <taxon>Streptophyta</taxon>
        <taxon>Embryophyta</taxon>
        <taxon>Tracheophyta</taxon>
        <taxon>Spermatophyta</taxon>
        <taxon>Magnoliopsida</taxon>
        <taxon>Liliopsida</taxon>
        <taxon>Zingiberales</taxon>
        <taxon>Musaceae</taxon>
        <taxon>Ensete</taxon>
    </lineage>
</organism>
<proteinExistence type="predicted"/>
<gene>
    <name evidence="1" type="ORF">B296_00023694</name>
</gene>
<dbReference type="Proteomes" id="UP000287651">
    <property type="component" value="Unassembled WGS sequence"/>
</dbReference>